<dbReference type="GO" id="GO:0003700">
    <property type="term" value="F:DNA-binding transcription factor activity"/>
    <property type="evidence" value="ECO:0007669"/>
    <property type="project" value="TreeGrafter"/>
</dbReference>
<dbReference type="InterPro" id="IPR000843">
    <property type="entry name" value="HTH_LacI"/>
</dbReference>
<keyword evidence="7" id="KW-1185">Reference proteome</keyword>
<dbReference type="PROSITE" id="PS50932">
    <property type="entry name" value="HTH_LACI_2"/>
    <property type="match status" value="1"/>
</dbReference>
<accession>D3F6H9</accession>
<organism evidence="6 7">
    <name type="scientific">Conexibacter woesei (strain DSM 14684 / CCUG 47730 / CIP 108061 / JCM 11494 / NBRC 100937 / ID131577)</name>
    <dbReference type="NCBI Taxonomy" id="469383"/>
    <lineage>
        <taxon>Bacteria</taxon>
        <taxon>Bacillati</taxon>
        <taxon>Actinomycetota</taxon>
        <taxon>Thermoleophilia</taxon>
        <taxon>Solirubrobacterales</taxon>
        <taxon>Conexibacteraceae</taxon>
        <taxon>Conexibacter</taxon>
    </lineage>
</organism>
<dbReference type="PANTHER" id="PTHR30146">
    <property type="entry name" value="LACI-RELATED TRANSCRIPTIONAL REPRESSOR"/>
    <property type="match status" value="1"/>
</dbReference>
<evidence type="ECO:0000313" key="6">
    <source>
        <dbReference type="EMBL" id="ADB50746.1"/>
    </source>
</evidence>
<dbReference type="RefSeq" id="WP_012933797.1">
    <property type="nucleotide sequence ID" value="NC_013739.1"/>
</dbReference>
<feature type="domain" description="HTH lacI-type" evidence="5">
    <location>
        <begin position="10"/>
        <end position="64"/>
    </location>
</feature>
<evidence type="ECO:0000313" key="7">
    <source>
        <dbReference type="Proteomes" id="UP000008229"/>
    </source>
</evidence>
<dbReference type="eggNOG" id="COG1609">
    <property type="taxonomic scope" value="Bacteria"/>
</dbReference>
<feature type="region of interest" description="Disordered" evidence="4">
    <location>
        <begin position="322"/>
        <end position="357"/>
    </location>
</feature>
<dbReference type="EMBL" id="CP001854">
    <property type="protein sequence ID" value="ADB50746.1"/>
    <property type="molecule type" value="Genomic_DNA"/>
</dbReference>
<dbReference type="STRING" id="469383.Cwoe_2322"/>
<gene>
    <name evidence="6" type="ordered locus">Cwoe_2322</name>
</gene>
<dbReference type="KEGG" id="cwo:Cwoe_2322"/>
<evidence type="ECO:0000256" key="1">
    <source>
        <dbReference type="ARBA" id="ARBA00023015"/>
    </source>
</evidence>
<dbReference type="CDD" id="cd01392">
    <property type="entry name" value="HTH_LacI"/>
    <property type="match status" value="1"/>
</dbReference>
<dbReference type="HOGENOM" id="CLU_037628_6_1_11"/>
<evidence type="ECO:0000259" key="5">
    <source>
        <dbReference type="PROSITE" id="PS50932"/>
    </source>
</evidence>
<evidence type="ECO:0000256" key="3">
    <source>
        <dbReference type="ARBA" id="ARBA00023163"/>
    </source>
</evidence>
<keyword evidence="2" id="KW-0238">DNA-binding</keyword>
<dbReference type="SMART" id="SM00354">
    <property type="entry name" value="HTH_LACI"/>
    <property type="match status" value="1"/>
</dbReference>
<dbReference type="GO" id="GO:0000976">
    <property type="term" value="F:transcription cis-regulatory region binding"/>
    <property type="evidence" value="ECO:0007669"/>
    <property type="project" value="TreeGrafter"/>
</dbReference>
<dbReference type="Proteomes" id="UP000008229">
    <property type="component" value="Chromosome"/>
</dbReference>
<dbReference type="PROSITE" id="PS00356">
    <property type="entry name" value="HTH_LACI_1"/>
    <property type="match status" value="1"/>
</dbReference>
<dbReference type="AlphaFoldDB" id="D3F6H9"/>
<dbReference type="Gene3D" id="1.10.260.40">
    <property type="entry name" value="lambda repressor-like DNA-binding domains"/>
    <property type="match status" value="1"/>
</dbReference>
<protein>
    <submittedName>
        <fullName evidence="6">Transcriptional regulator, LacI family</fullName>
    </submittedName>
</protein>
<dbReference type="Pfam" id="PF13377">
    <property type="entry name" value="Peripla_BP_3"/>
    <property type="match status" value="1"/>
</dbReference>
<dbReference type="OrthoDB" id="1938857at2"/>
<dbReference type="Pfam" id="PF00356">
    <property type="entry name" value="LacI"/>
    <property type="match status" value="1"/>
</dbReference>
<evidence type="ECO:0000256" key="2">
    <source>
        <dbReference type="ARBA" id="ARBA00023125"/>
    </source>
</evidence>
<evidence type="ECO:0000256" key="4">
    <source>
        <dbReference type="SAM" id="MobiDB-lite"/>
    </source>
</evidence>
<name>D3F6H9_CONWI</name>
<keyword evidence="1" id="KW-0805">Transcription regulation</keyword>
<proteinExistence type="predicted"/>
<dbReference type="SUPFAM" id="SSF53822">
    <property type="entry name" value="Periplasmic binding protein-like I"/>
    <property type="match status" value="1"/>
</dbReference>
<dbReference type="InterPro" id="IPR028082">
    <property type="entry name" value="Peripla_BP_I"/>
</dbReference>
<reference evidence="6 7" key="1">
    <citation type="journal article" date="2010" name="Stand. Genomic Sci.">
        <title>Complete genome sequence of Conexibacter woesei type strain (ID131577).</title>
        <authorList>
            <person name="Pukall R."/>
            <person name="Lapidus A."/>
            <person name="Glavina Del Rio T."/>
            <person name="Copeland A."/>
            <person name="Tice H."/>
            <person name="Cheng J.-F."/>
            <person name="Lucas S."/>
            <person name="Chen F."/>
            <person name="Nolan M."/>
            <person name="Bruce D."/>
            <person name="Goodwin L."/>
            <person name="Pitluck S."/>
            <person name="Mavromatis K."/>
            <person name="Ivanova N."/>
            <person name="Ovchinnikova G."/>
            <person name="Pati A."/>
            <person name="Chen A."/>
            <person name="Palaniappan K."/>
            <person name="Land M."/>
            <person name="Hauser L."/>
            <person name="Chang Y.-J."/>
            <person name="Jeffries C.D."/>
            <person name="Chain P."/>
            <person name="Meincke L."/>
            <person name="Sims D."/>
            <person name="Brettin T."/>
            <person name="Detter J.C."/>
            <person name="Rohde M."/>
            <person name="Goeker M."/>
            <person name="Bristow J."/>
            <person name="Eisen J.A."/>
            <person name="Markowitz V."/>
            <person name="Kyrpides N.C."/>
            <person name="Klenk H.-P."/>
            <person name="Hugenholtz P."/>
        </authorList>
    </citation>
    <scope>NUCLEOTIDE SEQUENCE [LARGE SCALE GENOMIC DNA]</scope>
    <source>
        <strain evidence="7">DSM 14684 / CIP 108061 / JCM 11494 / NBRC 100937 / ID131577</strain>
    </source>
</reference>
<feature type="compositionally biased region" description="Basic residues" evidence="4">
    <location>
        <begin position="343"/>
        <end position="357"/>
    </location>
</feature>
<dbReference type="PANTHER" id="PTHR30146:SF153">
    <property type="entry name" value="LACTOSE OPERON REPRESSOR"/>
    <property type="match status" value="1"/>
</dbReference>
<sequence length="357" mass="38573">MSSPAGRARTTIRDVAAAVGVSAKTVSLAINGKDGVDPATRAQVLAEAARLDYRASRSARALRAGRSNTLALLMPMFGIDETEMLSLSYYMLLASAAAGTAFGRDHALLLTPSVERTALLRQLDVDGVVICDPAERDPRIDLFDDLGVEVVTIERDPGRPEQRWYVASDNRGDTLRMLDHLHDAGARRIALLAAICDWGWMVDSVDAYCDWCAEHAAEPLVARASFSDLVGSAKARARELLTLPDRPDAIVVLAEGHAGAVVQAARELGLEVPRDVLLVSGIDSPETRYGEPAITALDLHSDRRGRAAIELLLARLAGDEEPQAPRTVPADLVVRTSSVPPLRPRRTTRRRRSQAPS</sequence>
<dbReference type="InterPro" id="IPR046335">
    <property type="entry name" value="LacI/GalR-like_sensor"/>
</dbReference>
<reference evidence="7" key="2">
    <citation type="submission" date="2010-01" db="EMBL/GenBank/DDBJ databases">
        <title>The complete genome of Conexibacter woesei DSM 14684.</title>
        <authorList>
            <consortium name="US DOE Joint Genome Institute (JGI-PGF)"/>
            <person name="Lucas S."/>
            <person name="Copeland A."/>
            <person name="Lapidus A."/>
            <person name="Glavina del Rio T."/>
            <person name="Dalin E."/>
            <person name="Tice H."/>
            <person name="Bruce D."/>
            <person name="Goodwin L."/>
            <person name="Pitluck S."/>
            <person name="Kyrpides N."/>
            <person name="Mavromatis K."/>
            <person name="Ivanova N."/>
            <person name="Mikhailova N."/>
            <person name="Chertkov O."/>
            <person name="Brettin T."/>
            <person name="Detter J.C."/>
            <person name="Han C."/>
            <person name="Larimer F."/>
            <person name="Land M."/>
            <person name="Hauser L."/>
            <person name="Markowitz V."/>
            <person name="Cheng J.-F."/>
            <person name="Hugenholtz P."/>
            <person name="Woyke T."/>
            <person name="Wu D."/>
            <person name="Pukall R."/>
            <person name="Steenblock K."/>
            <person name="Schneider S."/>
            <person name="Klenk H.-P."/>
            <person name="Eisen J.A."/>
        </authorList>
    </citation>
    <scope>NUCLEOTIDE SEQUENCE [LARGE SCALE GENOMIC DNA]</scope>
    <source>
        <strain evidence="7">DSM 14684 / CIP 108061 / JCM 11494 / NBRC 100937 / ID131577</strain>
    </source>
</reference>
<dbReference type="Gene3D" id="3.40.50.2300">
    <property type="match status" value="2"/>
</dbReference>
<keyword evidence="3" id="KW-0804">Transcription</keyword>
<dbReference type="InterPro" id="IPR010982">
    <property type="entry name" value="Lambda_DNA-bd_dom_sf"/>
</dbReference>
<dbReference type="SUPFAM" id="SSF47413">
    <property type="entry name" value="lambda repressor-like DNA-binding domains"/>
    <property type="match status" value="1"/>
</dbReference>